<protein>
    <submittedName>
        <fullName evidence="1">Uncharacterized protein</fullName>
    </submittedName>
</protein>
<dbReference type="Gene3D" id="3.30.160.250">
    <property type="match status" value="1"/>
</dbReference>
<evidence type="ECO:0000313" key="1">
    <source>
        <dbReference type="EMBL" id="PZX16158.1"/>
    </source>
</evidence>
<sequence>MKGLNYKQMNELVFIAEESEEGGFVAKAVNHSIFTEGNTIDELKANIIDAVKCHFDEKDLPKLIHLHLTREETFAL</sequence>
<name>A0A2W7N7W3_9BACT</name>
<dbReference type="InterPro" id="IPR035069">
    <property type="entry name" value="TTHA1013/TTHA0281-like"/>
</dbReference>
<organism evidence="1 2">
    <name type="scientific">Breznakibacter xylanolyticus</name>
    <dbReference type="NCBI Taxonomy" id="990"/>
    <lineage>
        <taxon>Bacteria</taxon>
        <taxon>Pseudomonadati</taxon>
        <taxon>Bacteroidota</taxon>
        <taxon>Bacteroidia</taxon>
        <taxon>Marinilabiliales</taxon>
        <taxon>Marinilabiliaceae</taxon>
        <taxon>Breznakibacter</taxon>
    </lineage>
</organism>
<gene>
    <name evidence="1" type="ORF">LX69_02033</name>
</gene>
<proteinExistence type="predicted"/>
<dbReference type="Proteomes" id="UP000249239">
    <property type="component" value="Unassembled WGS sequence"/>
</dbReference>
<dbReference type="SUPFAM" id="SSF143100">
    <property type="entry name" value="TTHA1013/TTHA0281-like"/>
    <property type="match status" value="1"/>
</dbReference>
<reference evidence="1 2" key="1">
    <citation type="submission" date="2018-06" db="EMBL/GenBank/DDBJ databases">
        <title>Genomic Encyclopedia of Archaeal and Bacterial Type Strains, Phase II (KMG-II): from individual species to whole genera.</title>
        <authorList>
            <person name="Goeker M."/>
        </authorList>
    </citation>
    <scope>NUCLEOTIDE SEQUENCE [LARGE SCALE GENOMIC DNA]</scope>
    <source>
        <strain evidence="1 2">DSM 6779</strain>
    </source>
</reference>
<accession>A0A2W7N7W3</accession>
<comment type="caution">
    <text evidence="1">The sequence shown here is derived from an EMBL/GenBank/DDBJ whole genome shotgun (WGS) entry which is preliminary data.</text>
</comment>
<keyword evidence="2" id="KW-1185">Reference proteome</keyword>
<dbReference type="EMBL" id="QKZK01000014">
    <property type="protein sequence ID" value="PZX16158.1"/>
    <property type="molecule type" value="Genomic_DNA"/>
</dbReference>
<evidence type="ECO:0000313" key="2">
    <source>
        <dbReference type="Proteomes" id="UP000249239"/>
    </source>
</evidence>
<dbReference type="AlphaFoldDB" id="A0A2W7N7W3"/>